<protein>
    <submittedName>
        <fullName evidence="2">Uncharacterized protein</fullName>
    </submittedName>
</protein>
<name>A0A3P6BV46_BRACM</name>
<organism evidence="2">
    <name type="scientific">Brassica campestris</name>
    <name type="common">Field mustard</name>
    <dbReference type="NCBI Taxonomy" id="3711"/>
    <lineage>
        <taxon>Eukaryota</taxon>
        <taxon>Viridiplantae</taxon>
        <taxon>Streptophyta</taxon>
        <taxon>Embryophyta</taxon>
        <taxon>Tracheophyta</taxon>
        <taxon>Spermatophyta</taxon>
        <taxon>Magnoliopsida</taxon>
        <taxon>eudicotyledons</taxon>
        <taxon>Gunneridae</taxon>
        <taxon>Pentapetalae</taxon>
        <taxon>rosids</taxon>
        <taxon>malvids</taxon>
        <taxon>Brassicales</taxon>
        <taxon>Brassicaceae</taxon>
        <taxon>Brassiceae</taxon>
        <taxon>Brassica</taxon>
    </lineage>
</organism>
<evidence type="ECO:0000313" key="2">
    <source>
        <dbReference type="EMBL" id="VDD05620.1"/>
    </source>
</evidence>
<evidence type="ECO:0000256" key="1">
    <source>
        <dbReference type="SAM" id="Phobius"/>
    </source>
</evidence>
<keyword evidence="1" id="KW-0472">Membrane</keyword>
<reference evidence="2" key="1">
    <citation type="submission" date="2018-11" db="EMBL/GenBank/DDBJ databases">
        <authorList>
            <consortium name="Genoscope - CEA"/>
            <person name="William W."/>
        </authorList>
    </citation>
    <scope>NUCLEOTIDE SEQUENCE</scope>
</reference>
<dbReference type="EMBL" id="LR031575">
    <property type="protein sequence ID" value="VDD05620.1"/>
    <property type="molecule type" value="Genomic_DNA"/>
</dbReference>
<accession>A0A3P6BV46</accession>
<gene>
    <name evidence="2" type="ORF">BRAA08T34147Z</name>
</gene>
<keyword evidence="1" id="KW-0812">Transmembrane</keyword>
<sequence>MQSLLDWINQLELGCLLGLICGLLRWLLILEAFQVLK</sequence>
<feature type="transmembrane region" description="Helical" evidence="1">
    <location>
        <begin position="16"/>
        <end position="36"/>
    </location>
</feature>
<dbReference type="AlphaFoldDB" id="A0A3P6BV46"/>
<proteinExistence type="predicted"/>
<keyword evidence="1" id="KW-1133">Transmembrane helix</keyword>